<feature type="compositionally biased region" description="Polar residues" evidence="1">
    <location>
        <begin position="42"/>
        <end position="60"/>
    </location>
</feature>
<dbReference type="Pfam" id="PF04338">
    <property type="entry name" value="DUF481"/>
    <property type="match status" value="1"/>
</dbReference>
<dbReference type="RefSeq" id="WP_088253619.1">
    <property type="nucleotide sequence ID" value="NZ_NIDE01000003.1"/>
</dbReference>
<sequence>MVWRGLVVGVFVVLAAGQAVGQISSPPPVALHASSGTPLSETFTPSTLFPTNNAKSSTTAIPPPVLPDEPGAGPDGGLFPTPAPLPKLWSGSVEAGLNGASGNSDLLNFRGGWNVRRKSEDNILTSDFLYVYQNENGSTNAQQALLNSRDEILFPHSKWTIFFANQVEYDELRAYRFRVGVYSGLGYTWYDDKTTTFRTRVGAGAVRELGVDGTGDRWTSEMLYGYDFRYKINAHMSVISILDLYPRIGDWGQFRLRARAAYEYVIDPDTGTVLRTGIQDRYDSDPGNAKRNDLTFFTTLGIKF</sequence>
<evidence type="ECO:0008006" key="4">
    <source>
        <dbReference type="Google" id="ProtNLM"/>
    </source>
</evidence>
<name>A0A225E7B8_9BACT</name>
<dbReference type="OrthoDB" id="290317at2"/>
<comment type="caution">
    <text evidence="2">The sequence shown here is derived from an EMBL/GenBank/DDBJ whole genome shotgun (WGS) entry which is preliminary data.</text>
</comment>
<organism evidence="2 3">
    <name type="scientific">Fimbriiglobus ruber</name>
    <dbReference type="NCBI Taxonomy" id="1908690"/>
    <lineage>
        <taxon>Bacteria</taxon>
        <taxon>Pseudomonadati</taxon>
        <taxon>Planctomycetota</taxon>
        <taxon>Planctomycetia</taxon>
        <taxon>Gemmatales</taxon>
        <taxon>Gemmataceae</taxon>
        <taxon>Fimbriiglobus</taxon>
    </lineage>
</organism>
<protein>
    <recommendedName>
        <fullName evidence="4">DUF481 domain-containing protein</fullName>
    </recommendedName>
</protein>
<evidence type="ECO:0000313" key="2">
    <source>
        <dbReference type="EMBL" id="OWK44327.1"/>
    </source>
</evidence>
<gene>
    <name evidence="2" type="ORF">FRUB_02259</name>
</gene>
<keyword evidence="3" id="KW-1185">Reference proteome</keyword>
<dbReference type="AlphaFoldDB" id="A0A225E7B8"/>
<reference evidence="3" key="1">
    <citation type="submission" date="2017-06" db="EMBL/GenBank/DDBJ databases">
        <title>Genome analysis of Fimbriiglobus ruber SP5, the first member of the order Planctomycetales with confirmed chitinolytic capability.</title>
        <authorList>
            <person name="Ravin N.V."/>
            <person name="Rakitin A.L."/>
            <person name="Ivanova A.A."/>
            <person name="Beletsky A.V."/>
            <person name="Kulichevskaya I.S."/>
            <person name="Mardanov A.V."/>
            <person name="Dedysh S.N."/>
        </authorList>
    </citation>
    <scope>NUCLEOTIDE SEQUENCE [LARGE SCALE GENOMIC DNA]</scope>
    <source>
        <strain evidence="3">SP5</strain>
    </source>
</reference>
<dbReference type="EMBL" id="NIDE01000003">
    <property type="protein sequence ID" value="OWK44327.1"/>
    <property type="molecule type" value="Genomic_DNA"/>
</dbReference>
<feature type="region of interest" description="Disordered" evidence="1">
    <location>
        <begin position="42"/>
        <end position="80"/>
    </location>
</feature>
<dbReference type="Proteomes" id="UP000214646">
    <property type="component" value="Unassembled WGS sequence"/>
</dbReference>
<accession>A0A225E7B8</accession>
<evidence type="ECO:0000256" key="1">
    <source>
        <dbReference type="SAM" id="MobiDB-lite"/>
    </source>
</evidence>
<dbReference type="InterPro" id="IPR007433">
    <property type="entry name" value="DUF481"/>
</dbReference>
<evidence type="ECO:0000313" key="3">
    <source>
        <dbReference type="Proteomes" id="UP000214646"/>
    </source>
</evidence>
<proteinExistence type="predicted"/>